<evidence type="ECO:0000259" key="5">
    <source>
        <dbReference type="Pfam" id="PF00753"/>
    </source>
</evidence>
<sequence>MAGIGTMVDIPASKHTVSVSIIDTTVRFKRWEIDPFVQEPKIAGHTHMTVPSWAFKIVHPERGTYLYDLGVRLDYNDKLPTRSLDLMKKNGWNIDIEKDVAQILSGNGEKLEHVNGIIWSHWHWDHIGDPTTFPSGTKVVVGPGFKSAMLPGFPENPDGAVNSDAWENRELEEVEMSQDLIVGGYPALDYFGDGSFYLLYSAGHTVGHLSALARTTPGPDPSFIFMGGDISHVIGQFRPNMYAPLPDKISPDPRKPLDRHFQSFCPCEGYIAIHPQRARDKPYYKGARGMAFDFDKAEASLQKLEAFDADERVLIVIAHDASLLDIVDVYPAEANQWRQKDWKKLAHWRFLGDFKPE</sequence>
<dbReference type="InterPro" id="IPR036866">
    <property type="entry name" value="RibonucZ/Hydroxyglut_hydro"/>
</dbReference>
<keyword evidence="3" id="KW-0378">Hydrolase</keyword>
<keyword evidence="7" id="KW-1185">Reference proteome</keyword>
<keyword evidence="2" id="KW-0479">Metal-binding</keyword>
<dbReference type="InterPro" id="IPR051013">
    <property type="entry name" value="MBL_superfamily_lactonases"/>
</dbReference>
<comment type="similarity">
    <text evidence="1">Belongs to the metallo-beta-lactamase superfamily.</text>
</comment>
<comment type="caution">
    <text evidence="6">The sequence shown here is derived from an EMBL/GenBank/DDBJ whole genome shotgun (WGS) entry which is preliminary data.</text>
</comment>
<protein>
    <recommendedName>
        <fullName evidence="5">Metallo-beta-lactamase domain-containing protein</fullName>
    </recommendedName>
</protein>
<dbReference type="GO" id="GO:0046872">
    <property type="term" value="F:metal ion binding"/>
    <property type="evidence" value="ECO:0007669"/>
    <property type="project" value="UniProtKB-KW"/>
</dbReference>
<name>A0A8H3I382_9LECA</name>
<evidence type="ECO:0000256" key="4">
    <source>
        <dbReference type="ARBA" id="ARBA00022833"/>
    </source>
</evidence>
<dbReference type="InterPro" id="IPR001279">
    <property type="entry name" value="Metallo-B-lactamas"/>
</dbReference>
<dbReference type="CDD" id="cd07730">
    <property type="entry name" value="metallo-hydrolase-like_MBL-fold"/>
    <property type="match status" value="1"/>
</dbReference>
<dbReference type="GO" id="GO:0016787">
    <property type="term" value="F:hydrolase activity"/>
    <property type="evidence" value="ECO:0007669"/>
    <property type="project" value="UniProtKB-KW"/>
</dbReference>
<dbReference type="EMBL" id="CAJPDQ010000008">
    <property type="protein sequence ID" value="CAF9913342.1"/>
    <property type="molecule type" value="Genomic_DNA"/>
</dbReference>
<evidence type="ECO:0000256" key="3">
    <source>
        <dbReference type="ARBA" id="ARBA00022801"/>
    </source>
</evidence>
<dbReference type="Gene3D" id="3.60.15.10">
    <property type="entry name" value="Ribonuclease Z/Hydroxyacylglutathione hydrolase-like"/>
    <property type="match status" value="1"/>
</dbReference>
<dbReference type="PANTHER" id="PTHR42978">
    <property type="entry name" value="QUORUM-QUENCHING LACTONASE YTNP-RELATED-RELATED"/>
    <property type="match status" value="1"/>
</dbReference>
<evidence type="ECO:0000313" key="6">
    <source>
        <dbReference type="EMBL" id="CAF9913342.1"/>
    </source>
</evidence>
<gene>
    <name evidence="6" type="ORF">GOMPHAMPRED_007864</name>
</gene>
<dbReference type="AlphaFoldDB" id="A0A8H3I382"/>
<evidence type="ECO:0000256" key="1">
    <source>
        <dbReference type="ARBA" id="ARBA00007749"/>
    </source>
</evidence>
<dbReference type="OrthoDB" id="10250730at2759"/>
<organism evidence="6 7">
    <name type="scientific">Gomphillus americanus</name>
    <dbReference type="NCBI Taxonomy" id="1940652"/>
    <lineage>
        <taxon>Eukaryota</taxon>
        <taxon>Fungi</taxon>
        <taxon>Dikarya</taxon>
        <taxon>Ascomycota</taxon>
        <taxon>Pezizomycotina</taxon>
        <taxon>Lecanoromycetes</taxon>
        <taxon>OSLEUM clade</taxon>
        <taxon>Ostropomycetidae</taxon>
        <taxon>Ostropales</taxon>
        <taxon>Graphidaceae</taxon>
        <taxon>Gomphilloideae</taxon>
        <taxon>Gomphillus</taxon>
    </lineage>
</organism>
<accession>A0A8H3I382</accession>
<dbReference type="Proteomes" id="UP000664169">
    <property type="component" value="Unassembled WGS sequence"/>
</dbReference>
<dbReference type="PANTHER" id="PTHR42978:SF5">
    <property type="entry name" value="METALLO-BETA-LACTAMASE DOMAIN-CONTAINING PROTEIN"/>
    <property type="match status" value="1"/>
</dbReference>
<evidence type="ECO:0000256" key="2">
    <source>
        <dbReference type="ARBA" id="ARBA00022723"/>
    </source>
</evidence>
<reference evidence="6" key="1">
    <citation type="submission" date="2021-03" db="EMBL/GenBank/DDBJ databases">
        <authorList>
            <person name="Tagirdzhanova G."/>
        </authorList>
    </citation>
    <scope>NUCLEOTIDE SEQUENCE</scope>
</reference>
<proteinExistence type="inferred from homology"/>
<feature type="domain" description="Metallo-beta-lactamase" evidence="5">
    <location>
        <begin position="57"/>
        <end position="142"/>
    </location>
</feature>
<dbReference type="Pfam" id="PF00753">
    <property type="entry name" value="Lactamase_B"/>
    <property type="match status" value="1"/>
</dbReference>
<keyword evidence="4" id="KW-0862">Zinc</keyword>
<dbReference type="SUPFAM" id="SSF56281">
    <property type="entry name" value="Metallo-hydrolase/oxidoreductase"/>
    <property type="match status" value="1"/>
</dbReference>
<evidence type="ECO:0000313" key="7">
    <source>
        <dbReference type="Proteomes" id="UP000664169"/>
    </source>
</evidence>